<feature type="compositionally biased region" description="Basic and acidic residues" evidence="3">
    <location>
        <begin position="31"/>
        <end position="43"/>
    </location>
</feature>
<organism evidence="5 6">
    <name type="scientific">Nocardia macrotermitis</name>
    <dbReference type="NCBI Taxonomy" id="2585198"/>
    <lineage>
        <taxon>Bacteria</taxon>
        <taxon>Bacillati</taxon>
        <taxon>Actinomycetota</taxon>
        <taxon>Actinomycetes</taxon>
        <taxon>Mycobacteriales</taxon>
        <taxon>Nocardiaceae</taxon>
        <taxon>Nocardia</taxon>
    </lineage>
</organism>
<evidence type="ECO:0000256" key="1">
    <source>
        <dbReference type="ARBA" id="ARBA00004370"/>
    </source>
</evidence>
<feature type="region of interest" description="Disordered" evidence="3">
    <location>
        <begin position="1"/>
        <end position="111"/>
    </location>
</feature>
<keyword evidence="4" id="KW-0812">Transmembrane</keyword>
<dbReference type="PANTHER" id="PTHR37042">
    <property type="entry name" value="OUTER MEMBRANE PROTEIN RV1973"/>
    <property type="match status" value="1"/>
</dbReference>
<comment type="subcellular location">
    <subcellularLocation>
        <location evidence="1">Membrane</location>
    </subcellularLocation>
</comment>
<proteinExistence type="predicted"/>
<protein>
    <recommendedName>
        <fullName evidence="7">Mce associated membrane protein</fullName>
    </recommendedName>
</protein>
<evidence type="ECO:0000256" key="3">
    <source>
        <dbReference type="SAM" id="MobiDB-lite"/>
    </source>
</evidence>
<feature type="compositionally biased region" description="Basic and acidic residues" evidence="3">
    <location>
        <begin position="52"/>
        <end position="69"/>
    </location>
</feature>
<keyword evidence="4" id="KW-1133">Transmembrane helix</keyword>
<sequence length="271" mass="28421">MSTSQLKPGPEVSEADPEPAVTESSGGAEPEGDRLPAGRREGAGLEAAECEEVAHDADEHERAGRERAGADGTTGGRGGARGASGEYENGDGAELGNGSEAAGSDPGPRGSKRWVRRSCAALIIVVAIVSSVLAGVFGWKLSNRDAVDTAAQQALSTAQTYAVTLTSIDSQHIDDDYTHVLDGATGDFKNMYSQSSAQLKKMLIDNKARSVGKVVDASVRSASTDQVVVMLFVDQEITNTVSPDPRIDRSRIIMTMRSVGGRWLASKVEMA</sequence>
<accession>A0A7K0CVI7</accession>
<dbReference type="GO" id="GO:0016020">
    <property type="term" value="C:membrane"/>
    <property type="evidence" value="ECO:0007669"/>
    <property type="project" value="UniProtKB-SubCell"/>
</dbReference>
<dbReference type="Proteomes" id="UP000438448">
    <property type="component" value="Unassembled WGS sequence"/>
</dbReference>
<comment type="caution">
    <text evidence="5">The sequence shown here is derived from an EMBL/GenBank/DDBJ whole genome shotgun (WGS) entry which is preliminary data.</text>
</comment>
<dbReference type="EMBL" id="WEGK01000001">
    <property type="protein sequence ID" value="MQY16992.1"/>
    <property type="molecule type" value="Genomic_DNA"/>
</dbReference>
<feature type="compositionally biased region" description="Gly residues" evidence="3">
    <location>
        <begin position="72"/>
        <end position="82"/>
    </location>
</feature>
<feature type="transmembrane region" description="Helical" evidence="4">
    <location>
        <begin position="119"/>
        <end position="139"/>
    </location>
</feature>
<dbReference type="PANTHER" id="PTHR37042:SF4">
    <property type="entry name" value="OUTER MEMBRANE PROTEIN RV1973"/>
    <property type="match status" value="1"/>
</dbReference>
<keyword evidence="6" id="KW-1185">Reference proteome</keyword>
<evidence type="ECO:0000256" key="2">
    <source>
        <dbReference type="ARBA" id="ARBA00023136"/>
    </source>
</evidence>
<reference evidence="5 6" key="1">
    <citation type="submission" date="2019-10" db="EMBL/GenBank/DDBJ databases">
        <title>Nocardia macrotermitis sp. nov. and Nocardia aurantia sp. nov., isolated from the gut of fungus growing-termite Macrotermes natalensis.</title>
        <authorList>
            <person name="Benndorf R."/>
            <person name="Schwitalla J."/>
            <person name="Martin K."/>
            <person name="De Beer W."/>
            <person name="Kaster A.-K."/>
            <person name="Vollmers J."/>
            <person name="Poulsen M."/>
            <person name="Beemelmanns C."/>
        </authorList>
    </citation>
    <scope>NUCLEOTIDE SEQUENCE [LARGE SCALE GENOMIC DNA]</scope>
    <source>
        <strain evidence="5 6">RB20</strain>
    </source>
</reference>
<evidence type="ECO:0000256" key="4">
    <source>
        <dbReference type="SAM" id="Phobius"/>
    </source>
</evidence>
<evidence type="ECO:0000313" key="5">
    <source>
        <dbReference type="EMBL" id="MQY16992.1"/>
    </source>
</evidence>
<dbReference type="AlphaFoldDB" id="A0A7K0CVI7"/>
<keyword evidence="2 4" id="KW-0472">Membrane</keyword>
<evidence type="ECO:0000313" key="6">
    <source>
        <dbReference type="Proteomes" id="UP000438448"/>
    </source>
</evidence>
<evidence type="ECO:0008006" key="7">
    <source>
        <dbReference type="Google" id="ProtNLM"/>
    </source>
</evidence>
<gene>
    <name evidence="5" type="ORF">NRB20_00550</name>
</gene>
<name>A0A7K0CVI7_9NOCA</name>